<evidence type="ECO:0000313" key="1">
    <source>
        <dbReference type="EMBL" id="GFN93037.1"/>
    </source>
</evidence>
<accession>A0AAV3ZF00</accession>
<proteinExistence type="predicted"/>
<gene>
    <name evidence="1" type="ORF">PoB_001954300</name>
</gene>
<keyword evidence="2" id="KW-1185">Reference proteome</keyword>
<reference evidence="1 2" key="1">
    <citation type="journal article" date="2021" name="Elife">
        <title>Chloroplast acquisition without the gene transfer in kleptoplastic sea slugs, Plakobranchus ocellatus.</title>
        <authorList>
            <person name="Maeda T."/>
            <person name="Takahashi S."/>
            <person name="Yoshida T."/>
            <person name="Shimamura S."/>
            <person name="Takaki Y."/>
            <person name="Nagai Y."/>
            <person name="Toyoda A."/>
            <person name="Suzuki Y."/>
            <person name="Arimoto A."/>
            <person name="Ishii H."/>
            <person name="Satoh N."/>
            <person name="Nishiyama T."/>
            <person name="Hasebe M."/>
            <person name="Maruyama T."/>
            <person name="Minagawa J."/>
            <person name="Obokata J."/>
            <person name="Shigenobu S."/>
        </authorList>
    </citation>
    <scope>NUCLEOTIDE SEQUENCE [LARGE SCALE GENOMIC DNA]</scope>
</reference>
<dbReference type="AlphaFoldDB" id="A0AAV3ZF00"/>
<sequence>MLGAGSWCRTYCMAHQSNVRNMSFSVLMAPMSFLHRRTSTGIAAHPEGRPLIISQHINNTCGTEMSPIPPKQYAIEKDKS</sequence>
<evidence type="ECO:0000313" key="2">
    <source>
        <dbReference type="Proteomes" id="UP000735302"/>
    </source>
</evidence>
<protein>
    <submittedName>
        <fullName evidence="1">Uncharacterized protein</fullName>
    </submittedName>
</protein>
<dbReference type="Proteomes" id="UP000735302">
    <property type="component" value="Unassembled WGS sequence"/>
</dbReference>
<dbReference type="EMBL" id="BLXT01002310">
    <property type="protein sequence ID" value="GFN93037.1"/>
    <property type="molecule type" value="Genomic_DNA"/>
</dbReference>
<name>A0AAV3ZF00_9GAST</name>
<comment type="caution">
    <text evidence="1">The sequence shown here is derived from an EMBL/GenBank/DDBJ whole genome shotgun (WGS) entry which is preliminary data.</text>
</comment>
<organism evidence="1 2">
    <name type="scientific">Plakobranchus ocellatus</name>
    <dbReference type="NCBI Taxonomy" id="259542"/>
    <lineage>
        <taxon>Eukaryota</taxon>
        <taxon>Metazoa</taxon>
        <taxon>Spiralia</taxon>
        <taxon>Lophotrochozoa</taxon>
        <taxon>Mollusca</taxon>
        <taxon>Gastropoda</taxon>
        <taxon>Heterobranchia</taxon>
        <taxon>Euthyneura</taxon>
        <taxon>Panpulmonata</taxon>
        <taxon>Sacoglossa</taxon>
        <taxon>Placobranchoidea</taxon>
        <taxon>Plakobranchidae</taxon>
        <taxon>Plakobranchus</taxon>
    </lineage>
</organism>